<evidence type="ECO:0000256" key="8">
    <source>
        <dbReference type="SAM" id="Phobius"/>
    </source>
</evidence>
<feature type="transmembrane region" description="Helical" evidence="8">
    <location>
        <begin position="191"/>
        <end position="213"/>
    </location>
</feature>
<feature type="transmembrane region" description="Helical" evidence="8">
    <location>
        <begin position="55"/>
        <end position="73"/>
    </location>
</feature>
<name>A0ABV6M6Z9_9ACTN</name>
<dbReference type="Pfam" id="PF01032">
    <property type="entry name" value="FecCD"/>
    <property type="match status" value="1"/>
</dbReference>
<keyword evidence="6 8" id="KW-1133">Transmembrane helix</keyword>
<keyword evidence="4" id="KW-1003">Cell membrane</keyword>
<comment type="similarity">
    <text evidence="2">Belongs to the binding-protein-dependent transport system permease family. FecCD subfamily.</text>
</comment>
<protein>
    <submittedName>
        <fullName evidence="9">FecCD family ABC transporter permease</fullName>
    </submittedName>
</protein>
<feature type="transmembrane region" description="Helical" evidence="8">
    <location>
        <begin position="143"/>
        <end position="164"/>
    </location>
</feature>
<evidence type="ECO:0000313" key="10">
    <source>
        <dbReference type="Proteomes" id="UP001589867"/>
    </source>
</evidence>
<keyword evidence="5 8" id="KW-0812">Transmembrane</keyword>
<feature type="transmembrane region" description="Helical" evidence="8">
    <location>
        <begin position="299"/>
        <end position="319"/>
    </location>
</feature>
<sequence>MGGLLPALCALAVLALASLLVGSVPIPVADAVASIVAFDPADAEHIIVRDMRVPRTLLAVLVGGALGLAGALIQALTRNPLAGPGILGVNAGAAFAVVLVISIFGVTSLSAYVWAAFAGALVAAAAVYGLSTIGRGGADPVRMVLSGVAVGAVLTGLTSTITLVDETVFDHFRYWAVGSLAGRDIDVVRHVIVFVVCGIVLALALAGNLNALALGEELATAQGARVGRTRALGVLAVTALCGSATAAVGPIGFVGLVVPHIARWICGPDQRWILTYSLLLGPTLTLAADIVARTIVVPAELPAGVVTAFFGAPVLIALVRRTKLSQL</sequence>
<proteinExistence type="inferred from homology"/>
<dbReference type="Gene3D" id="1.10.3470.10">
    <property type="entry name" value="ABC transporter involved in vitamin B12 uptake, BtuC"/>
    <property type="match status" value="1"/>
</dbReference>
<dbReference type="RefSeq" id="WP_377253625.1">
    <property type="nucleotide sequence ID" value="NZ_JBHLUH010000047.1"/>
</dbReference>
<keyword evidence="10" id="KW-1185">Reference proteome</keyword>
<dbReference type="CDD" id="cd06550">
    <property type="entry name" value="TM_ABC_iron-siderophores_like"/>
    <property type="match status" value="1"/>
</dbReference>
<dbReference type="SUPFAM" id="SSF81345">
    <property type="entry name" value="ABC transporter involved in vitamin B12 uptake, BtuC"/>
    <property type="match status" value="1"/>
</dbReference>
<organism evidence="9 10">
    <name type="scientific">Phytohabitans kaempferiae</name>
    <dbReference type="NCBI Taxonomy" id="1620943"/>
    <lineage>
        <taxon>Bacteria</taxon>
        <taxon>Bacillati</taxon>
        <taxon>Actinomycetota</taxon>
        <taxon>Actinomycetes</taxon>
        <taxon>Micromonosporales</taxon>
        <taxon>Micromonosporaceae</taxon>
    </lineage>
</organism>
<comment type="subcellular location">
    <subcellularLocation>
        <location evidence="1">Cell membrane</location>
        <topology evidence="1">Multi-pass membrane protein</topology>
    </subcellularLocation>
</comment>
<dbReference type="EMBL" id="JBHLUH010000047">
    <property type="protein sequence ID" value="MFC0530466.1"/>
    <property type="molecule type" value="Genomic_DNA"/>
</dbReference>
<evidence type="ECO:0000256" key="4">
    <source>
        <dbReference type="ARBA" id="ARBA00022475"/>
    </source>
</evidence>
<dbReference type="InterPro" id="IPR000522">
    <property type="entry name" value="ABC_transptr_permease_BtuC"/>
</dbReference>
<keyword evidence="3" id="KW-0813">Transport</keyword>
<feature type="transmembrane region" description="Helical" evidence="8">
    <location>
        <begin position="111"/>
        <end position="131"/>
    </location>
</feature>
<comment type="caution">
    <text evidence="9">The sequence shown here is derived from an EMBL/GenBank/DDBJ whole genome shotgun (WGS) entry which is preliminary data.</text>
</comment>
<evidence type="ECO:0000256" key="2">
    <source>
        <dbReference type="ARBA" id="ARBA00007935"/>
    </source>
</evidence>
<dbReference type="PANTHER" id="PTHR30472:SF1">
    <property type="entry name" value="FE(3+) DICITRATE TRANSPORT SYSTEM PERMEASE PROTEIN FECC-RELATED"/>
    <property type="match status" value="1"/>
</dbReference>
<evidence type="ECO:0000256" key="6">
    <source>
        <dbReference type="ARBA" id="ARBA00022989"/>
    </source>
</evidence>
<dbReference type="PANTHER" id="PTHR30472">
    <property type="entry name" value="FERRIC ENTEROBACTIN TRANSPORT SYSTEM PERMEASE PROTEIN"/>
    <property type="match status" value="1"/>
</dbReference>
<keyword evidence="7 8" id="KW-0472">Membrane</keyword>
<gene>
    <name evidence="9" type="ORF">ACFFIA_22660</name>
</gene>
<dbReference type="InterPro" id="IPR037294">
    <property type="entry name" value="ABC_BtuC-like"/>
</dbReference>
<reference evidence="9 10" key="1">
    <citation type="submission" date="2024-09" db="EMBL/GenBank/DDBJ databases">
        <authorList>
            <person name="Sun Q."/>
            <person name="Mori K."/>
        </authorList>
    </citation>
    <scope>NUCLEOTIDE SEQUENCE [LARGE SCALE GENOMIC DNA]</scope>
    <source>
        <strain evidence="9 10">TBRC 3947</strain>
    </source>
</reference>
<evidence type="ECO:0000256" key="5">
    <source>
        <dbReference type="ARBA" id="ARBA00022692"/>
    </source>
</evidence>
<feature type="transmembrane region" description="Helical" evidence="8">
    <location>
        <begin position="234"/>
        <end position="261"/>
    </location>
</feature>
<evidence type="ECO:0000313" key="9">
    <source>
        <dbReference type="EMBL" id="MFC0530466.1"/>
    </source>
</evidence>
<accession>A0ABV6M6Z9</accession>
<feature type="transmembrane region" description="Helical" evidence="8">
    <location>
        <begin position="85"/>
        <end position="105"/>
    </location>
</feature>
<evidence type="ECO:0000256" key="1">
    <source>
        <dbReference type="ARBA" id="ARBA00004651"/>
    </source>
</evidence>
<dbReference type="Proteomes" id="UP001589867">
    <property type="component" value="Unassembled WGS sequence"/>
</dbReference>
<evidence type="ECO:0000256" key="3">
    <source>
        <dbReference type="ARBA" id="ARBA00022448"/>
    </source>
</evidence>
<evidence type="ECO:0000256" key="7">
    <source>
        <dbReference type="ARBA" id="ARBA00023136"/>
    </source>
</evidence>